<comment type="caution">
    <text evidence="1">The sequence shown here is derived from an EMBL/GenBank/DDBJ whole genome shotgun (WGS) entry which is preliminary data.</text>
</comment>
<evidence type="ECO:0000313" key="2">
    <source>
        <dbReference type="Proteomes" id="UP001597145"/>
    </source>
</evidence>
<proteinExistence type="predicted"/>
<accession>A0ABW4FUC4</accession>
<organism evidence="1 2">
    <name type="scientific">Pseudonocardia aurantiaca</name>
    <dbReference type="NCBI Taxonomy" id="75290"/>
    <lineage>
        <taxon>Bacteria</taxon>
        <taxon>Bacillati</taxon>
        <taxon>Actinomycetota</taxon>
        <taxon>Actinomycetes</taxon>
        <taxon>Pseudonocardiales</taxon>
        <taxon>Pseudonocardiaceae</taxon>
        <taxon>Pseudonocardia</taxon>
    </lineage>
</organism>
<name>A0ABW4FUC4_9PSEU</name>
<protein>
    <recommendedName>
        <fullName evidence="3">DUF3558 domain-containing protein</fullName>
    </recommendedName>
</protein>
<dbReference type="EMBL" id="JBHUCP010000028">
    <property type="protein sequence ID" value="MFD1534099.1"/>
    <property type="molecule type" value="Genomic_DNA"/>
</dbReference>
<keyword evidence="2" id="KW-1185">Reference proteome</keyword>
<reference evidence="2" key="1">
    <citation type="journal article" date="2019" name="Int. J. Syst. Evol. Microbiol.">
        <title>The Global Catalogue of Microorganisms (GCM) 10K type strain sequencing project: providing services to taxonomists for standard genome sequencing and annotation.</title>
        <authorList>
            <consortium name="The Broad Institute Genomics Platform"/>
            <consortium name="The Broad Institute Genome Sequencing Center for Infectious Disease"/>
            <person name="Wu L."/>
            <person name="Ma J."/>
        </authorList>
    </citation>
    <scope>NUCLEOTIDE SEQUENCE [LARGE SCALE GENOMIC DNA]</scope>
    <source>
        <strain evidence="2">JCM 12165</strain>
    </source>
</reference>
<gene>
    <name evidence="1" type="ORF">ACFSCY_32245</name>
</gene>
<evidence type="ECO:0008006" key="3">
    <source>
        <dbReference type="Google" id="ProtNLM"/>
    </source>
</evidence>
<dbReference type="Proteomes" id="UP001597145">
    <property type="component" value="Unassembled WGS sequence"/>
</dbReference>
<dbReference type="RefSeq" id="WP_343974103.1">
    <property type="nucleotide sequence ID" value="NZ_BAAAJG010000005.1"/>
</dbReference>
<sequence>MSSCSGGSREVGVGVAMVAAVLLLVTGCAQTVTGAAGPVAGAKQTAAALPLDADEQALAAVFATVRTWDLCAVHDVQAAASVTGYTPDELLPSIGLDTCRLRLKQPDGVSEWELTFSIATVQPVDGAAPIALGATQLQQTGYSSEATCSYSYPIGPDGDRPWGIEVTSYNVSANRPPCDVARDYVNAVGQRLVSPPLRTQGRTSPAPALGGTDPCALAAELVPVLADGAPVDLAESRANLSGPYGCSIGVRIGEGAADLTDVWAAVELSVASEPLKGAVVAGRPAAHMSLGSDCILTFQSSDFTVQGNPGFQPTYETAKITASCDQVQRVAEAAAQALGTPAAPITPVGGALALGDLDPPPSPEQVGAPFDPCTIVGWDGYPQELRPTQPKIAAAMPVTPQSGYSVGCSFNTGPMFSSLVWGTPQGAFSADPAARPGAAAAQFSGKPGVEQRGTLERGEPLCYSAVQLATGIAAMSTVLPSGDPCAVNRPILEQVAARVP</sequence>
<evidence type="ECO:0000313" key="1">
    <source>
        <dbReference type="EMBL" id="MFD1534099.1"/>
    </source>
</evidence>